<sequence length="84" mass="10568">MKLVKFKKDTERWLSSYVFSLFIEVRKVYKFLHIHTKIYAFCARATYNITFVLQKRNISKKNPELWYKFYRLYTEKEKRKRCKK</sequence>
<evidence type="ECO:0000313" key="2">
    <source>
        <dbReference type="Proteomes" id="UP000190641"/>
    </source>
</evidence>
<proteinExistence type="predicted"/>
<gene>
    <name evidence="1" type="ORF">BLX06_31495</name>
</gene>
<reference evidence="1 2" key="1">
    <citation type="submission" date="2017-01" db="EMBL/GenBank/DDBJ databases">
        <title>Bacillus cereus isolates.</title>
        <authorList>
            <person name="Beno S.M."/>
        </authorList>
    </citation>
    <scope>NUCLEOTIDE SEQUENCE [LARGE SCALE GENOMIC DNA]</scope>
    <source>
        <strain evidence="1 2">FSL K6-1030</strain>
    </source>
</reference>
<comment type="caution">
    <text evidence="1">The sequence shown here is derived from an EMBL/GenBank/DDBJ whole genome shotgun (WGS) entry which is preliminary data.</text>
</comment>
<dbReference type="EMBL" id="MUAU01000225">
    <property type="protein sequence ID" value="OOR71299.1"/>
    <property type="molecule type" value="Genomic_DNA"/>
</dbReference>
<dbReference type="Proteomes" id="UP000190641">
    <property type="component" value="Unassembled WGS sequence"/>
</dbReference>
<protein>
    <submittedName>
        <fullName evidence="1">Uncharacterized protein</fullName>
    </submittedName>
</protein>
<name>A0A9X6B3A5_BACCE</name>
<evidence type="ECO:0000313" key="1">
    <source>
        <dbReference type="EMBL" id="OOR71299.1"/>
    </source>
</evidence>
<organism evidence="1 2">
    <name type="scientific">Bacillus cereus</name>
    <dbReference type="NCBI Taxonomy" id="1396"/>
    <lineage>
        <taxon>Bacteria</taxon>
        <taxon>Bacillati</taxon>
        <taxon>Bacillota</taxon>
        <taxon>Bacilli</taxon>
        <taxon>Bacillales</taxon>
        <taxon>Bacillaceae</taxon>
        <taxon>Bacillus</taxon>
        <taxon>Bacillus cereus group</taxon>
    </lineage>
</organism>
<accession>A0A9X6B3A5</accession>
<dbReference type="AlphaFoldDB" id="A0A9X6B3A5"/>